<dbReference type="Gene3D" id="1.10.287.130">
    <property type="match status" value="1"/>
</dbReference>
<evidence type="ECO:0000256" key="5">
    <source>
        <dbReference type="ARBA" id="ARBA00022777"/>
    </source>
</evidence>
<feature type="domain" description="Response regulatory" evidence="9">
    <location>
        <begin position="5"/>
        <end position="120"/>
    </location>
</feature>
<name>A0A0W7WMI2_9RHOB</name>
<evidence type="ECO:0000256" key="2">
    <source>
        <dbReference type="ARBA" id="ARBA00012438"/>
    </source>
</evidence>
<dbReference type="InterPro" id="IPR011006">
    <property type="entry name" value="CheY-like_superfamily"/>
</dbReference>
<dbReference type="InterPro" id="IPR003661">
    <property type="entry name" value="HisK_dim/P_dom"/>
</dbReference>
<dbReference type="Pfam" id="PF02518">
    <property type="entry name" value="HATPase_c"/>
    <property type="match status" value="1"/>
</dbReference>
<dbReference type="InterPro" id="IPR005467">
    <property type="entry name" value="His_kinase_dom"/>
</dbReference>
<dbReference type="GO" id="GO:0000156">
    <property type="term" value="F:phosphorelay response regulator activity"/>
    <property type="evidence" value="ECO:0007669"/>
    <property type="project" value="TreeGrafter"/>
</dbReference>
<sequence length="381" mass="42177">MDTLEVLVVDDDTADRKLVRRYLSSAFPEATLHEADDEDSALACPAPRLDAILLDYLLPGCTGLELLPDLRQKYPGAACIMLTGQGDEVVAKSAIKHGACDYIPKRSLTVSALQRMIERGLELAEMQAKLDDQRRELEVFADVLVHDLKAPIRAVNFLTSELAEDLAAGDHGSIDQTLALLRRSAMQMRALVDSLATHIRIDREVEFETASLREIVTNAMFALNRDITETQADIRLHFEDRPLHCCVPQLSQLLQNVISNAIKYRADRRPEIRITAELVEEGWLRIAVSDNGIGIDRQYVDRIFEPFKRAPSTDDIAGSGLGLATCRKIADRHEGTIWCQSEPGVGTTVFLDIPHREASEGAAMPTKPLSNISDARLTASN</sequence>
<dbReference type="InterPro" id="IPR058245">
    <property type="entry name" value="NreC/VraR/RcsB-like_REC"/>
</dbReference>
<dbReference type="PRINTS" id="PR00344">
    <property type="entry name" value="BCTRLSENSOR"/>
</dbReference>
<gene>
    <name evidence="10" type="ORF">AVJ23_04185</name>
</gene>
<dbReference type="CDD" id="cd00082">
    <property type="entry name" value="HisKA"/>
    <property type="match status" value="1"/>
</dbReference>
<dbReference type="PROSITE" id="PS50109">
    <property type="entry name" value="HIS_KIN"/>
    <property type="match status" value="1"/>
</dbReference>
<evidence type="ECO:0000256" key="1">
    <source>
        <dbReference type="ARBA" id="ARBA00000085"/>
    </source>
</evidence>
<evidence type="ECO:0000256" key="7">
    <source>
        <dbReference type="SAM" id="MobiDB-lite"/>
    </source>
</evidence>
<dbReference type="PANTHER" id="PTHR42878">
    <property type="entry name" value="TWO-COMPONENT HISTIDINE KINASE"/>
    <property type="match status" value="1"/>
</dbReference>
<dbReference type="RefSeq" id="WP_058860907.1">
    <property type="nucleotide sequence ID" value="NZ_LPXO01000002.1"/>
</dbReference>
<evidence type="ECO:0000259" key="9">
    <source>
        <dbReference type="PROSITE" id="PS50110"/>
    </source>
</evidence>
<dbReference type="InterPro" id="IPR003594">
    <property type="entry name" value="HATPase_dom"/>
</dbReference>
<dbReference type="GO" id="GO:0007234">
    <property type="term" value="P:osmosensory signaling via phosphorelay pathway"/>
    <property type="evidence" value="ECO:0007669"/>
    <property type="project" value="TreeGrafter"/>
</dbReference>
<feature type="modified residue" description="4-aspartylphosphate" evidence="6">
    <location>
        <position position="55"/>
    </location>
</feature>
<dbReference type="EC" id="2.7.13.3" evidence="2"/>
<dbReference type="GO" id="GO:0030295">
    <property type="term" value="F:protein kinase activator activity"/>
    <property type="evidence" value="ECO:0007669"/>
    <property type="project" value="TreeGrafter"/>
</dbReference>
<protein>
    <recommendedName>
        <fullName evidence="2">histidine kinase</fullName>
        <ecNumber evidence="2">2.7.13.3</ecNumber>
    </recommendedName>
</protein>
<evidence type="ECO:0000256" key="4">
    <source>
        <dbReference type="ARBA" id="ARBA00022679"/>
    </source>
</evidence>
<evidence type="ECO:0000256" key="3">
    <source>
        <dbReference type="ARBA" id="ARBA00022553"/>
    </source>
</evidence>
<dbReference type="PANTHER" id="PTHR42878:SF15">
    <property type="entry name" value="BACTERIOPHYTOCHROME"/>
    <property type="match status" value="1"/>
</dbReference>
<feature type="region of interest" description="Disordered" evidence="7">
    <location>
        <begin position="360"/>
        <end position="381"/>
    </location>
</feature>
<dbReference type="InterPro" id="IPR036890">
    <property type="entry name" value="HATPase_C_sf"/>
</dbReference>
<dbReference type="CDD" id="cd17535">
    <property type="entry name" value="REC_NarL-like"/>
    <property type="match status" value="1"/>
</dbReference>
<accession>A0A0W7WMI2</accession>
<evidence type="ECO:0000313" key="10">
    <source>
        <dbReference type="EMBL" id="KUF11790.1"/>
    </source>
</evidence>
<dbReference type="InterPro" id="IPR004358">
    <property type="entry name" value="Sig_transdc_His_kin-like_C"/>
</dbReference>
<keyword evidence="11" id="KW-1185">Reference proteome</keyword>
<dbReference type="SUPFAM" id="SSF55874">
    <property type="entry name" value="ATPase domain of HSP90 chaperone/DNA topoisomerase II/histidine kinase"/>
    <property type="match status" value="1"/>
</dbReference>
<dbReference type="OrthoDB" id="9760752at2"/>
<dbReference type="InterPro" id="IPR001789">
    <property type="entry name" value="Sig_transdc_resp-reg_receiver"/>
</dbReference>
<feature type="compositionally biased region" description="Polar residues" evidence="7">
    <location>
        <begin position="368"/>
        <end position="381"/>
    </location>
</feature>
<evidence type="ECO:0000313" key="11">
    <source>
        <dbReference type="Proteomes" id="UP000054396"/>
    </source>
</evidence>
<dbReference type="SMART" id="SM00387">
    <property type="entry name" value="HATPase_c"/>
    <property type="match status" value="1"/>
</dbReference>
<dbReference type="AlphaFoldDB" id="A0A0W7WMI2"/>
<comment type="catalytic activity">
    <reaction evidence="1">
        <text>ATP + protein L-histidine = ADP + protein N-phospho-L-histidine.</text>
        <dbReference type="EC" id="2.7.13.3"/>
    </reaction>
</comment>
<dbReference type="EMBL" id="LPXO01000002">
    <property type="protein sequence ID" value="KUF11790.1"/>
    <property type="molecule type" value="Genomic_DNA"/>
</dbReference>
<proteinExistence type="predicted"/>
<evidence type="ECO:0000259" key="8">
    <source>
        <dbReference type="PROSITE" id="PS50109"/>
    </source>
</evidence>
<comment type="caution">
    <text evidence="10">The sequence shown here is derived from an EMBL/GenBank/DDBJ whole genome shotgun (WGS) entry which is preliminary data.</text>
</comment>
<reference evidence="10 11" key="1">
    <citation type="submission" date="2015-12" db="EMBL/GenBank/DDBJ databases">
        <authorList>
            <person name="Shamseldin A."/>
            <person name="Moawad H."/>
            <person name="Abd El-Rahim W.M."/>
            <person name="Sadowsky M.J."/>
        </authorList>
    </citation>
    <scope>NUCLEOTIDE SEQUENCE [LARGE SCALE GENOMIC DNA]</scope>
    <source>
        <strain evidence="10 11">SJ5A-1</strain>
    </source>
</reference>
<dbReference type="InterPro" id="IPR050351">
    <property type="entry name" value="BphY/WalK/GraS-like"/>
</dbReference>
<dbReference type="Proteomes" id="UP000054396">
    <property type="component" value="Unassembled WGS sequence"/>
</dbReference>
<dbReference type="Pfam" id="PF00072">
    <property type="entry name" value="Response_reg"/>
    <property type="match status" value="1"/>
</dbReference>
<dbReference type="SMART" id="SM00448">
    <property type="entry name" value="REC"/>
    <property type="match status" value="1"/>
</dbReference>
<feature type="domain" description="Histidine kinase" evidence="8">
    <location>
        <begin position="143"/>
        <end position="357"/>
    </location>
</feature>
<keyword evidence="5" id="KW-0418">Kinase</keyword>
<organism evidence="10 11">
    <name type="scientific">Pseudoponticoccus marisrubri</name>
    <dbReference type="NCBI Taxonomy" id="1685382"/>
    <lineage>
        <taxon>Bacteria</taxon>
        <taxon>Pseudomonadati</taxon>
        <taxon>Pseudomonadota</taxon>
        <taxon>Alphaproteobacteria</taxon>
        <taxon>Rhodobacterales</taxon>
        <taxon>Roseobacteraceae</taxon>
        <taxon>Pseudoponticoccus</taxon>
    </lineage>
</organism>
<keyword evidence="4" id="KW-0808">Transferase</keyword>
<dbReference type="Gene3D" id="3.40.50.2300">
    <property type="match status" value="1"/>
</dbReference>
<dbReference type="SUPFAM" id="SSF52172">
    <property type="entry name" value="CheY-like"/>
    <property type="match status" value="1"/>
</dbReference>
<keyword evidence="3 6" id="KW-0597">Phosphoprotein</keyword>
<dbReference type="STRING" id="1685382.AVJ23_04185"/>
<dbReference type="PROSITE" id="PS50110">
    <property type="entry name" value="RESPONSE_REGULATORY"/>
    <property type="match status" value="1"/>
</dbReference>
<dbReference type="Gene3D" id="3.30.565.10">
    <property type="entry name" value="Histidine kinase-like ATPase, C-terminal domain"/>
    <property type="match status" value="1"/>
</dbReference>
<dbReference type="GO" id="GO:0000155">
    <property type="term" value="F:phosphorelay sensor kinase activity"/>
    <property type="evidence" value="ECO:0007669"/>
    <property type="project" value="InterPro"/>
</dbReference>
<evidence type="ECO:0000256" key="6">
    <source>
        <dbReference type="PROSITE-ProRule" id="PRU00169"/>
    </source>
</evidence>